<sequence>MLTNIKLKNFKCFESLSLPLAPLTLLTGFNASGKSTTLQSILLLAQSLRSGNRSDGLPLNGSLVRLGTPGEVLNSGDGDIVFAVEDNQVEIEWAFQAEDRSKGSALRIGRIQTRNATEAKEYSRIERLESLLPPEVGLDAKSLIDKIRETIFLSAVRQGTAEVFPSPEDPSPVHADVGVQGELAPWWFQLLLDDEIDGARCNPADQANSLRRQFNSWANELFPGAQGNAQAVERTNLMRLELRIGDVGDWRRPSNIGYGLTYAFPVIVAGLLAKKGQLLIIDSPEAHLHPLGQSQMGYFLAQIAAAGVQVVIETHSDHILNGIRRAIGERRILNKDQAIVHFFNTNAINPLSLSFTETGSINSWPKGFFDQYQLDVTALTKVRRPR</sequence>
<gene>
    <name evidence="4" type="ORF">GURASL_01340</name>
</gene>
<dbReference type="Proteomes" id="UP001317705">
    <property type="component" value="Chromosome"/>
</dbReference>
<feature type="domain" description="ATPase AAA-type core" evidence="3">
    <location>
        <begin position="211"/>
        <end position="321"/>
    </location>
</feature>
<name>A0ABN6VPY8_9BACT</name>
<evidence type="ECO:0000259" key="3">
    <source>
        <dbReference type="Pfam" id="PF13304"/>
    </source>
</evidence>
<evidence type="ECO:0008006" key="6">
    <source>
        <dbReference type="Google" id="ProtNLM"/>
    </source>
</evidence>
<dbReference type="Pfam" id="PF13175">
    <property type="entry name" value="AAA_15"/>
    <property type="match status" value="1"/>
</dbReference>
<dbReference type="PANTHER" id="PTHR43581">
    <property type="entry name" value="ATP/GTP PHOSPHATASE"/>
    <property type="match status" value="1"/>
</dbReference>
<feature type="domain" description="DUF3696" evidence="1">
    <location>
        <begin position="333"/>
        <end position="376"/>
    </location>
</feature>
<feature type="domain" description="Endonuclease GajA/Old nuclease/RecF-like AAA" evidence="2">
    <location>
        <begin position="1"/>
        <end position="70"/>
    </location>
</feature>
<dbReference type="PANTHER" id="PTHR43581:SF2">
    <property type="entry name" value="EXCINUCLEASE ATPASE SUBUNIT"/>
    <property type="match status" value="1"/>
</dbReference>
<proteinExistence type="predicted"/>
<reference evidence="4 5" key="1">
    <citation type="submission" date="2022-12" db="EMBL/GenBank/DDBJ databases">
        <title>Polyphasic characterization of Geotalea uranireducens NIT-SL11 newly isolated from a complex of sewage sludge and microbially reduced graphene oxide.</title>
        <authorList>
            <person name="Xie L."/>
            <person name="Yoshida N."/>
            <person name="Meng L."/>
        </authorList>
    </citation>
    <scope>NUCLEOTIDE SEQUENCE [LARGE SCALE GENOMIC DNA]</scope>
    <source>
        <strain evidence="4 5">NIT-SL11</strain>
    </source>
</reference>
<evidence type="ECO:0000259" key="1">
    <source>
        <dbReference type="Pfam" id="PF12476"/>
    </source>
</evidence>
<dbReference type="InterPro" id="IPR022532">
    <property type="entry name" value="DUF3696"/>
</dbReference>
<dbReference type="InterPro" id="IPR041685">
    <property type="entry name" value="AAA_GajA/Old/RecF-like"/>
</dbReference>
<dbReference type="InterPro" id="IPR014592">
    <property type="entry name" value="P-loop_UCP034888"/>
</dbReference>
<dbReference type="InterPro" id="IPR003959">
    <property type="entry name" value="ATPase_AAA_core"/>
</dbReference>
<dbReference type="Pfam" id="PF13304">
    <property type="entry name" value="AAA_21"/>
    <property type="match status" value="1"/>
</dbReference>
<dbReference type="PIRSF" id="PIRSF034888">
    <property type="entry name" value="P-loop_UCP034888"/>
    <property type="match status" value="1"/>
</dbReference>
<dbReference type="CDD" id="cd00267">
    <property type="entry name" value="ABC_ATPase"/>
    <property type="match status" value="1"/>
</dbReference>
<keyword evidence="5" id="KW-1185">Reference proteome</keyword>
<organism evidence="4 5">
    <name type="scientific">Geotalea uraniireducens</name>
    <dbReference type="NCBI Taxonomy" id="351604"/>
    <lineage>
        <taxon>Bacteria</taxon>
        <taxon>Pseudomonadati</taxon>
        <taxon>Thermodesulfobacteriota</taxon>
        <taxon>Desulfuromonadia</taxon>
        <taxon>Geobacterales</taxon>
        <taxon>Geobacteraceae</taxon>
        <taxon>Geotalea</taxon>
    </lineage>
</organism>
<accession>A0ABN6VPY8</accession>
<evidence type="ECO:0000313" key="4">
    <source>
        <dbReference type="EMBL" id="BDV41211.1"/>
    </source>
</evidence>
<evidence type="ECO:0000313" key="5">
    <source>
        <dbReference type="Proteomes" id="UP001317705"/>
    </source>
</evidence>
<dbReference type="InterPro" id="IPR027417">
    <property type="entry name" value="P-loop_NTPase"/>
</dbReference>
<evidence type="ECO:0000259" key="2">
    <source>
        <dbReference type="Pfam" id="PF13175"/>
    </source>
</evidence>
<dbReference type="EMBL" id="AP027151">
    <property type="protein sequence ID" value="BDV41211.1"/>
    <property type="molecule type" value="Genomic_DNA"/>
</dbReference>
<dbReference type="SUPFAM" id="SSF52540">
    <property type="entry name" value="P-loop containing nucleoside triphosphate hydrolases"/>
    <property type="match status" value="1"/>
</dbReference>
<dbReference type="Gene3D" id="3.40.50.300">
    <property type="entry name" value="P-loop containing nucleotide triphosphate hydrolases"/>
    <property type="match status" value="2"/>
</dbReference>
<dbReference type="InterPro" id="IPR051396">
    <property type="entry name" value="Bact_Antivir_Def_Nuclease"/>
</dbReference>
<dbReference type="Pfam" id="PF12476">
    <property type="entry name" value="DUF3696"/>
    <property type="match status" value="1"/>
</dbReference>
<protein>
    <recommendedName>
        <fullName evidence="6">DUF3696 domain-containing protein</fullName>
    </recommendedName>
</protein>
<dbReference type="RefSeq" id="WP_282001174.1">
    <property type="nucleotide sequence ID" value="NZ_AP027151.1"/>
</dbReference>